<dbReference type="EMBL" id="JARBHB010000003">
    <property type="protein sequence ID" value="KAJ8888769.1"/>
    <property type="molecule type" value="Genomic_DNA"/>
</dbReference>
<reference evidence="1 2" key="1">
    <citation type="submission" date="2023-02" db="EMBL/GenBank/DDBJ databases">
        <title>LHISI_Scaffold_Assembly.</title>
        <authorList>
            <person name="Stuart O.P."/>
            <person name="Cleave R."/>
            <person name="Magrath M.J.L."/>
            <person name="Mikheyev A.S."/>
        </authorList>
    </citation>
    <scope>NUCLEOTIDE SEQUENCE [LARGE SCALE GENOMIC DNA]</scope>
    <source>
        <strain evidence="1">Daus_M_001</strain>
        <tissue evidence="1">Leg muscle</tissue>
    </source>
</reference>
<evidence type="ECO:0000313" key="2">
    <source>
        <dbReference type="Proteomes" id="UP001159363"/>
    </source>
</evidence>
<accession>A0ABQ9HWL3</accession>
<evidence type="ECO:0000313" key="1">
    <source>
        <dbReference type="EMBL" id="KAJ8888769.1"/>
    </source>
</evidence>
<proteinExistence type="predicted"/>
<gene>
    <name evidence="1" type="ORF">PR048_008261</name>
</gene>
<protein>
    <submittedName>
        <fullName evidence="1">Uncharacterized protein</fullName>
    </submittedName>
</protein>
<organism evidence="1 2">
    <name type="scientific">Dryococelus australis</name>
    <dbReference type="NCBI Taxonomy" id="614101"/>
    <lineage>
        <taxon>Eukaryota</taxon>
        <taxon>Metazoa</taxon>
        <taxon>Ecdysozoa</taxon>
        <taxon>Arthropoda</taxon>
        <taxon>Hexapoda</taxon>
        <taxon>Insecta</taxon>
        <taxon>Pterygota</taxon>
        <taxon>Neoptera</taxon>
        <taxon>Polyneoptera</taxon>
        <taxon>Phasmatodea</taxon>
        <taxon>Verophasmatodea</taxon>
        <taxon>Anareolatae</taxon>
        <taxon>Phasmatidae</taxon>
        <taxon>Eurycanthinae</taxon>
        <taxon>Dryococelus</taxon>
    </lineage>
</organism>
<comment type="caution">
    <text evidence="1">The sequence shown here is derived from an EMBL/GenBank/DDBJ whole genome shotgun (WGS) entry which is preliminary data.</text>
</comment>
<dbReference type="Proteomes" id="UP001159363">
    <property type="component" value="Chromosome 3"/>
</dbReference>
<sequence>MFSAGALHTVQPTQPLFVRVPAFGLLTCRYDYVYGEAVAERLDCSPPTEANRVQSPAGSLPDFREWESCQTMPLISRFPALAPHFALIGSQDLTASGTTADYVSAQSLNDDSSDARVVTRSYAARFSGKSFSTDTDR</sequence>
<keyword evidence="2" id="KW-1185">Reference proteome</keyword>
<name>A0ABQ9HWL3_9NEOP</name>